<dbReference type="AlphaFoldDB" id="A0A1P8DKE5"/>
<keyword evidence="4 11" id="KW-0812">Transmembrane</keyword>
<evidence type="ECO:0000256" key="2">
    <source>
        <dbReference type="ARBA" id="ARBA00010519"/>
    </source>
</evidence>
<feature type="transmembrane region" description="Helical" evidence="11">
    <location>
        <begin position="59"/>
        <end position="81"/>
    </location>
</feature>
<geneLocation type="mitochondrion" evidence="12"/>
<feature type="transmembrane region" description="Helical" evidence="11">
    <location>
        <begin position="6"/>
        <end position="24"/>
    </location>
</feature>
<evidence type="ECO:0000313" key="12">
    <source>
        <dbReference type="EMBL" id="APU89514.1"/>
    </source>
</evidence>
<evidence type="ECO:0000256" key="5">
    <source>
        <dbReference type="ARBA" id="ARBA00022967"/>
    </source>
</evidence>
<protein>
    <recommendedName>
        <fullName evidence="3">NADH-ubiquinone oxidoreductase chain 4L</fullName>
    </recommendedName>
    <alternativeName>
        <fullName evidence="9">NADH dehydrogenase subunit 4L</fullName>
    </alternativeName>
</protein>
<evidence type="ECO:0000256" key="4">
    <source>
        <dbReference type="ARBA" id="ARBA00022692"/>
    </source>
</evidence>
<evidence type="ECO:0000256" key="11">
    <source>
        <dbReference type="SAM" id="Phobius"/>
    </source>
</evidence>
<comment type="subcellular location">
    <subcellularLocation>
        <location evidence="1">Membrane</location>
        <topology evidence="1">Multi-pass membrane protein</topology>
    </subcellularLocation>
</comment>
<comment type="similarity">
    <text evidence="2">Belongs to the complex I subunit 4L family.</text>
</comment>
<evidence type="ECO:0000256" key="7">
    <source>
        <dbReference type="ARBA" id="ARBA00023027"/>
    </source>
</evidence>
<dbReference type="InterPro" id="IPR039428">
    <property type="entry name" value="NUOK/Mnh_C1-like"/>
</dbReference>
<organism evidence="12">
    <name type="scientific">Oniscus asellus</name>
    <name type="common">Common shiny woodlouse</name>
    <dbReference type="NCBI Taxonomy" id="96861"/>
    <lineage>
        <taxon>Eukaryota</taxon>
        <taxon>Metazoa</taxon>
        <taxon>Ecdysozoa</taxon>
        <taxon>Arthropoda</taxon>
        <taxon>Crustacea</taxon>
        <taxon>Multicrustacea</taxon>
        <taxon>Malacostraca</taxon>
        <taxon>Eumalacostraca</taxon>
        <taxon>Peracarida</taxon>
        <taxon>Isopoda</taxon>
        <taxon>Oniscidea</taxon>
        <taxon>Crinocheta</taxon>
        <taxon>Oniscidae</taxon>
        <taxon>Oniscus</taxon>
    </lineage>
</organism>
<dbReference type="Pfam" id="PF00420">
    <property type="entry name" value="Oxidored_q2"/>
    <property type="match status" value="1"/>
</dbReference>
<dbReference type="GO" id="GO:0016020">
    <property type="term" value="C:membrane"/>
    <property type="evidence" value="ECO:0007669"/>
    <property type="project" value="UniProtKB-SubCell"/>
</dbReference>
<keyword evidence="12" id="KW-0496">Mitochondrion</keyword>
<keyword evidence="5" id="KW-1278">Translocase</keyword>
<dbReference type="EMBL" id="KX289581">
    <property type="protein sequence ID" value="APU89514.1"/>
    <property type="molecule type" value="Genomic_DNA"/>
</dbReference>
<evidence type="ECO:0000256" key="1">
    <source>
        <dbReference type="ARBA" id="ARBA00004141"/>
    </source>
</evidence>
<accession>A0A1P8DKE5</accession>
<name>A0A1P8DKE5_ONIAS</name>
<dbReference type="GO" id="GO:0008137">
    <property type="term" value="F:NADH dehydrogenase (ubiquinone) activity"/>
    <property type="evidence" value="ECO:0007669"/>
    <property type="project" value="UniProtKB-EC"/>
</dbReference>
<evidence type="ECO:0000256" key="10">
    <source>
        <dbReference type="ARBA" id="ARBA00049551"/>
    </source>
</evidence>
<keyword evidence="6 11" id="KW-1133">Transmembrane helix</keyword>
<dbReference type="Gene3D" id="1.10.287.3510">
    <property type="match status" value="1"/>
</dbReference>
<evidence type="ECO:0000256" key="3">
    <source>
        <dbReference type="ARBA" id="ARBA00016612"/>
    </source>
</evidence>
<sequence>MSHPQVGIFIVMFMTALLAFILVSKHLMTTLIFLEFMTLSVYFLIVVISLMLYNEMFTALLYLAVAVCEGAMALTIVVLYVRKLGNELIKM</sequence>
<proteinExistence type="inferred from homology"/>
<keyword evidence="7" id="KW-0520">NAD</keyword>
<evidence type="ECO:0000256" key="8">
    <source>
        <dbReference type="ARBA" id="ARBA00023136"/>
    </source>
</evidence>
<comment type="catalytic activity">
    <reaction evidence="10">
        <text>a ubiquinone + NADH + 5 H(+)(in) = a ubiquinol + NAD(+) + 4 H(+)(out)</text>
        <dbReference type="Rhea" id="RHEA:29091"/>
        <dbReference type="Rhea" id="RHEA-COMP:9565"/>
        <dbReference type="Rhea" id="RHEA-COMP:9566"/>
        <dbReference type="ChEBI" id="CHEBI:15378"/>
        <dbReference type="ChEBI" id="CHEBI:16389"/>
        <dbReference type="ChEBI" id="CHEBI:17976"/>
        <dbReference type="ChEBI" id="CHEBI:57540"/>
        <dbReference type="ChEBI" id="CHEBI:57945"/>
        <dbReference type="EC" id="7.1.1.2"/>
    </reaction>
</comment>
<evidence type="ECO:0000256" key="6">
    <source>
        <dbReference type="ARBA" id="ARBA00022989"/>
    </source>
</evidence>
<keyword evidence="8 11" id="KW-0472">Membrane</keyword>
<gene>
    <name evidence="12" type="primary">nad4L</name>
</gene>
<reference evidence="12" key="1">
    <citation type="submission" date="2016-05" db="EMBL/GenBank/DDBJ databases">
        <title>Smart mitochondrial genome of Oniscidea (terrestrial crustacea).</title>
        <authorList>
            <person name="Marcade I."/>
            <person name="Quevarec L."/>
            <person name="Badawi M."/>
            <person name="Delaunay C."/>
            <person name="Lesobre J."/>
        </authorList>
    </citation>
    <scope>NUCLEOTIDE SEQUENCE</scope>
</reference>
<feature type="transmembrane region" description="Helical" evidence="11">
    <location>
        <begin position="31"/>
        <end position="53"/>
    </location>
</feature>
<evidence type="ECO:0000256" key="9">
    <source>
        <dbReference type="ARBA" id="ARBA00031586"/>
    </source>
</evidence>